<gene>
    <name evidence="1" type="ORF">LOK49_LG11G00895</name>
</gene>
<protein>
    <submittedName>
        <fullName evidence="1">Uncharacterized protein</fullName>
    </submittedName>
</protein>
<proteinExistence type="predicted"/>
<comment type="caution">
    <text evidence="1">The sequence shown here is derived from an EMBL/GenBank/DDBJ whole genome shotgun (WGS) entry which is preliminary data.</text>
</comment>
<name>A0ACC0G6I2_9ERIC</name>
<evidence type="ECO:0000313" key="1">
    <source>
        <dbReference type="EMBL" id="KAI7995947.1"/>
    </source>
</evidence>
<sequence length="195" mass="20839">MGSALLAIELGFMGPNYSISTACATSNYCFYAAANHIRRGEDDLTIAGGTEAMIIPIGLGSFIACRALSQRNDDPQTASRPWDKDRDGFVMDEGASVLVIESLEHAMKGVLPSISPVAPMGYEQRAESGSGLGMLSSGSLYEYGSLSMGDNGYRSLSSYSSKTFGVVTNLLLLPLIILSSCSWNSQKCYRLEVCC</sequence>
<keyword evidence="2" id="KW-1185">Reference proteome</keyword>
<reference evidence="1 2" key="1">
    <citation type="journal article" date="2022" name="Plant J.">
        <title>Chromosome-level genome of Camellia lanceoleosa provides a valuable resource for understanding genome evolution and self-incompatibility.</title>
        <authorList>
            <person name="Gong W."/>
            <person name="Xiao S."/>
            <person name="Wang L."/>
            <person name="Liao Z."/>
            <person name="Chang Y."/>
            <person name="Mo W."/>
            <person name="Hu G."/>
            <person name="Li W."/>
            <person name="Zhao G."/>
            <person name="Zhu H."/>
            <person name="Hu X."/>
            <person name="Ji K."/>
            <person name="Xiang X."/>
            <person name="Song Q."/>
            <person name="Yuan D."/>
            <person name="Jin S."/>
            <person name="Zhang L."/>
        </authorList>
    </citation>
    <scope>NUCLEOTIDE SEQUENCE [LARGE SCALE GENOMIC DNA]</scope>
    <source>
        <strain evidence="1">SQ_2022a</strain>
    </source>
</reference>
<dbReference type="EMBL" id="CM045769">
    <property type="protein sequence ID" value="KAI7995947.1"/>
    <property type="molecule type" value="Genomic_DNA"/>
</dbReference>
<dbReference type="Proteomes" id="UP001060215">
    <property type="component" value="Chromosome 12"/>
</dbReference>
<organism evidence="1 2">
    <name type="scientific">Camellia lanceoleosa</name>
    <dbReference type="NCBI Taxonomy" id="1840588"/>
    <lineage>
        <taxon>Eukaryota</taxon>
        <taxon>Viridiplantae</taxon>
        <taxon>Streptophyta</taxon>
        <taxon>Embryophyta</taxon>
        <taxon>Tracheophyta</taxon>
        <taxon>Spermatophyta</taxon>
        <taxon>Magnoliopsida</taxon>
        <taxon>eudicotyledons</taxon>
        <taxon>Gunneridae</taxon>
        <taxon>Pentapetalae</taxon>
        <taxon>asterids</taxon>
        <taxon>Ericales</taxon>
        <taxon>Theaceae</taxon>
        <taxon>Camellia</taxon>
    </lineage>
</organism>
<evidence type="ECO:0000313" key="2">
    <source>
        <dbReference type="Proteomes" id="UP001060215"/>
    </source>
</evidence>
<accession>A0ACC0G6I2</accession>